<dbReference type="OrthoDB" id="9794382at2"/>
<proteinExistence type="predicted"/>
<dbReference type="GO" id="GO:0006935">
    <property type="term" value="P:chemotaxis"/>
    <property type="evidence" value="ECO:0007669"/>
    <property type="project" value="InterPro"/>
</dbReference>
<dbReference type="InterPro" id="IPR036061">
    <property type="entry name" value="CheW-like_dom_sf"/>
</dbReference>
<dbReference type="PROSITE" id="PS50851">
    <property type="entry name" value="CHEW"/>
    <property type="match status" value="3"/>
</dbReference>
<dbReference type="EMBL" id="LT838272">
    <property type="protein sequence ID" value="SMB98519.1"/>
    <property type="molecule type" value="Genomic_DNA"/>
</dbReference>
<evidence type="ECO:0000313" key="3">
    <source>
        <dbReference type="Proteomes" id="UP000192569"/>
    </source>
</evidence>
<dbReference type="SMART" id="SM00260">
    <property type="entry name" value="CheW"/>
    <property type="match status" value="3"/>
</dbReference>
<dbReference type="RefSeq" id="WP_084665919.1">
    <property type="nucleotide sequence ID" value="NZ_LT838272.1"/>
</dbReference>
<evidence type="ECO:0000313" key="2">
    <source>
        <dbReference type="EMBL" id="SMB98519.1"/>
    </source>
</evidence>
<dbReference type="PANTHER" id="PTHR22617">
    <property type="entry name" value="CHEMOTAXIS SENSOR HISTIDINE KINASE-RELATED"/>
    <property type="match status" value="1"/>
</dbReference>
<dbReference type="GO" id="GO:0007165">
    <property type="term" value="P:signal transduction"/>
    <property type="evidence" value="ECO:0007669"/>
    <property type="project" value="InterPro"/>
</dbReference>
<dbReference type="Proteomes" id="UP000192569">
    <property type="component" value="Chromosome I"/>
</dbReference>
<dbReference type="Gene3D" id="2.30.30.40">
    <property type="entry name" value="SH3 Domains"/>
    <property type="match status" value="3"/>
</dbReference>
<accession>A0A1W1VYS8</accession>
<name>A0A1W1VYS8_9FIRM</name>
<sequence length="505" mass="55946">MPSAQYVLFRLAGEQYGVPVQAVQETIRLPHITRVPQAPHYVEGLANLRGLIISVVSGRKKFGLPDKEHDEDTRVLIITLGDYRVGYVVDAVTGVVTVDTEEIEALPQDLPNQVYFSGLLRSSNGVIILLDPHKLLGQGLSFHVGKEEIRLQEYGDKKYGERSEHATGAVERQFVTFGVGEEEYGLDIAYVQEIVAYPEVLSSVPTFPQYAEGIMVLRDQLLPVINLARLMGLKEEEADRSRSRVIVLHGERGLLGIVVDSVSEVLSIDANTIEEMPEYLQVDARLKVKGICKIDTGKKKRLTYILDPTCLMGLEVMKSGIGHADREVREETLADKNSEGQYILFRLGEQDFITEITSVREILNVPEITRVPQAPSFVEGVINIRGKIIPVIDLRKRLEMGSFARGDQNRIIVVDIGNSLTGFIVDAVKEVKRIQLADIESTGALTSVGLDHEYLVGIAKLGQEGAVALVLDLHKLLSRFEVRVLQSMNGEATETQTTEVREGAQ</sequence>
<dbReference type="PANTHER" id="PTHR22617:SF23">
    <property type="entry name" value="CHEMOTAXIS PROTEIN CHEW"/>
    <property type="match status" value="1"/>
</dbReference>
<keyword evidence="3" id="KW-1185">Reference proteome</keyword>
<dbReference type="GO" id="GO:0005829">
    <property type="term" value="C:cytosol"/>
    <property type="evidence" value="ECO:0007669"/>
    <property type="project" value="TreeGrafter"/>
</dbReference>
<gene>
    <name evidence="2" type="ORF">SAMN00808754_2382</name>
</gene>
<dbReference type="Gene3D" id="2.40.50.180">
    <property type="entry name" value="CheA-289, Domain 4"/>
    <property type="match status" value="3"/>
</dbReference>
<dbReference type="Pfam" id="PF01584">
    <property type="entry name" value="CheW"/>
    <property type="match status" value="3"/>
</dbReference>
<dbReference type="InterPro" id="IPR039315">
    <property type="entry name" value="CheW"/>
</dbReference>
<dbReference type="STRING" id="698762.SAMN00808754_2382"/>
<feature type="domain" description="CheW-like" evidence="1">
    <location>
        <begin position="171"/>
        <end position="317"/>
    </location>
</feature>
<protein>
    <submittedName>
        <fullName evidence="2">Purine-binding chemotaxis protein CheW</fullName>
    </submittedName>
</protein>
<feature type="domain" description="CheW-like" evidence="1">
    <location>
        <begin position="3"/>
        <end position="141"/>
    </location>
</feature>
<dbReference type="InterPro" id="IPR002545">
    <property type="entry name" value="CheW-lke_dom"/>
</dbReference>
<evidence type="ECO:0000259" key="1">
    <source>
        <dbReference type="PROSITE" id="PS50851"/>
    </source>
</evidence>
<dbReference type="AlphaFoldDB" id="A0A1W1VYS8"/>
<reference evidence="2 3" key="1">
    <citation type="submission" date="2017-04" db="EMBL/GenBank/DDBJ databases">
        <authorList>
            <person name="Afonso C.L."/>
            <person name="Miller P.J."/>
            <person name="Scott M.A."/>
            <person name="Spackman E."/>
            <person name="Goraichik I."/>
            <person name="Dimitrov K.M."/>
            <person name="Suarez D.L."/>
            <person name="Swayne D.E."/>
        </authorList>
    </citation>
    <scope>NUCLEOTIDE SEQUENCE [LARGE SCALE GENOMIC DNA]</scope>
    <source>
        <strain evidence="2 3">ToBE</strain>
    </source>
</reference>
<dbReference type="SUPFAM" id="SSF50341">
    <property type="entry name" value="CheW-like"/>
    <property type="match status" value="3"/>
</dbReference>
<organism evidence="2 3">
    <name type="scientific">Thermanaeromonas toyohensis ToBE</name>
    <dbReference type="NCBI Taxonomy" id="698762"/>
    <lineage>
        <taxon>Bacteria</taxon>
        <taxon>Bacillati</taxon>
        <taxon>Bacillota</taxon>
        <taxon>Clostridia</taxon>
        <taxon>Neomoorellales</taxon>
        <taxon>Neomoorellaceae</taxon>
        <taxon>Thermanaeromonas</taxon>
    </lineage>
</organism>
<feature type="domain" description="CheW-like" evidence="1">
    <location>
        <begin position="339"/>
        <end position="482"/>
    </location>
</feature>